<feature type="domain" description="Pru" evidence="6">
    <location>
        <begin position="14"/>
        <end position="128"/>
    </location>
</feature>
<dbReference type="GO" id="GO:0005634">
    <property type="term" value="C:nucleus"/>
    <property type="evidence" value="ECO:0007669"/>
    <property type="project" value="UniProtKB-SubCell"/>
</dbReference>
<proteinExistence type="predicted"/>
<keyword evidence="4" id="KW-0647">Proteasome</keyword>
<sequence length="158" mass="17269">MRKMGSSSAIDISAMQEIMLEFHAGKMVFDGKKFVPDSRKGLIRIGRGDEGLLHLQWLDRNLNAVEDVSYNVAALSCCLVEFLDEEKPVASTPFQAFEDMLEDNISSRTGNLVVPDLGAEVMNDVNSSSEPVRLEDLQRILSNIGSGGSSGDPDEGNY</sequence>
<dbReference type="Pfam" id="PF04683">
    <property type="entry name" value="Rpn13_ADRM1_Pru"/>
    <property type="match status" value="1"/>
</dbReference>
<evidence type="ECO:0000256" key="4">
    <source>
        <dbReference type="ARBA" id="ARBA00022942"/>
    </source>
</evidence>
<evidence type="ECO:0000313" key="7">
    <source>
        <dbReference type="EMBL" id="PNS23720.1"/>
    </source>
</evidence>
<evidence type="ECO:0000259" key="6">
    <source>
        <dbReference type="PROSITE" id="PS51917"/>
    </source>
</evidence>
<dbReference type="InterPro" id="IPR006773">
    <property type="entry name" value="Rpn13/ADRM1"/>
</dbReference>
<dbReference type="PANTHER" id="PTHR12225:SF0">
    <property type="entry name" value="PROTEASOMAL UBIQUITIN RECEPTOR ADRM1"/>
    <property type="match status" value="1"/>
</dbReference>
<dbReference type="InParanoid" id="A0A2K1R8V2"/>
<comment type="subcellular location">
    <subcellularLocation>
        <location evidence="2">Cytoplasm</location>
    </subcellularLocation>
    <subcellularLocation>
        <location evidence="1">Nucleus</location>
    </subcellularLocation>
</comment>
<dbReference type="GO" id="GO:0008541">
    <property type="term" value="C:proteasome regulatory particle, lid subcomplex"/>
    <property type="evidence" value="ECO:0000318"/>
    <property type="project" value="GO_Central"/>
</dbReference>
<dbReference type="EMBL" id="KZ623357">
    <property type="protein sequence ID" value="PNS23720.1"/>
    <property type="molecule type" value="Genomic_DNA"/>
</dbReference>
<gene>
    <name evidence="7" type="ORF">POPTR_T041400</name>
</gene>
<dbReference type="GO" id="GO:0070628">
    <property type="term" value="F:proteasome binding"/>
    <property type="evidence" value="ECO:0000318"/>
    <property type="project" value="GO_Central"/>
</dbReference>
<dbReference type="InterPro" id="IPR038633">
    <property type="entry name" value="Rpn13/ADRM1_Pru_sf"/>
</dbReference>
<dbReference type="PROSITE" id="PS51917">
    <property type="entry name" value="PRU"/>
    <property type="match status" value="1"/>
</dbReference>
<evidence type="ECO:0000256" key="3">
    <source>
        <dbReference type="ARBA" id="ARBA00022490"/>
    </source>
</evidence>
<accession>A0A2K1R8V2</accession>
<name>A0A2K1R8V2_POPTR</name>
<dbReference type="GO" id="GO:0005737">
    <property type="term" value="C:cytoplasm"/>
    <property type="evidence" value="ECO:0007669"/>
    <property type="project" value="UniProtKB-SubCell"/>
</dbReference>
<reference evidence="7" key="1">
    <citation type="journal article" date="2006" name="Science">
        <title>The genome of black cottonwood, Populus trichocarpa (Torr. &amp; Gray).</title>
        <authorList>
            <person name="Tuskan G.A."/>
            <person name="Difazio S."/>
            <person name="Jansson S."/>
            <person name="Bohlmann J."/>
            <person name="Grigoriev I."/>
            <person name="Hellsten U."/>
            <person name="Putnam N."/>
            <person name="Ralph S."/>
            <person name="Rombauts S."/>
            <person name="Salamov A."/>
            <person name="Schein J."/>
            <person name="Sterck L."/>
            <person name="Aerts A."/>
            <person name="Bhalerao R.R."/>
            <person name="Bhalerao R.P."/>
            <person name="Blaudez D."/>
            <person name="Boerjan W."/>
            <person name="Brun A."/>
            <person name="Brunner A."/>
            <person name="Busov V."/>
            <person name="Campbell M."/>
            <person name="Carlson J."/>
            <person name="Chalot M."/>
            <person name="Chapman J."/>
            <person name="Chen G.L."/>
            <person name="Cooper D."/>
            <person name="Coutinho P.M."/>
            <person name="Couturier J."/>
            <person name="Covert S."/>
            <person name="Cronk Q."/>
            <person name="Cunningham R."/>
            <person name="Davis J."/>
            <person name="Degroeve S."/>
            <person name="Dejardin A."/>
            <person name="Depamphilis C."/>
            <person name="Detter J."/>
            <person name="Dirks B."/>
            <person name="Dubchak I."/>
            <person name="Duplessis S."/>
            <person name="Ehlting J."/>
            <person name="Ellis B."/>
            <person name="Gendler K."/>
            <person name="Goodstein D."/>
            <person name="Gribskov M."/>
            <person name="Grimwood J."/>
            <person name="Groover A."/>
            <person name="Gunter L."/>
            <person name="Hamberger B."/>
            <person name="Heinze B."/>
            <person name="Helariutta Y."/>
            <person name="Henrissat B."/>
            <person name="Holligan D."/>
            <person name="Holt R."/>
            <person name="Huang W."/>
            <person name="Islam-Faridi N."/>
            <person name="Jones S."/>
            <person name="Jones-Rhoades M."/>
            <person name="Jorgensen R."/>
            <person name="Joshi C."/>
            <person name="Kangasjarvi J."/>
            <person name="Karlsson J."/>
            <person name="Kelleher C."/>
            <person name="Kirkpatrick R."/>
            <person name="Kirst M."/>
            <person name="Kohler A."/>
            <person name="Kalluri U."/>
            <person name="Larimer F."/>
            <person name="Leebens-Mack J."/>
            <person name="Leple J.C."/>
            <person name="Locascio P."/>
            <person name="Lou Y."/>
            <person name="Lucas S."/>
            <person name="Martin F."/>
            <person name="Montanini B."/>
            <person name="Napoli C."/>
            <person name="Nelson D.R."/>
            <person name="Nelson C."/>
            <person name="Nieminen K."/>
            <person name="Nilsson O."/>
            <person name="Pereda V."/>
            <person name="Peter G."/>
            <person name="Philippe R."/>
            <person name="Pilate G."/>
            <person name="Poliakov A."/>
            <person name="Razumovskaya J."/>
            <person name="Richardson P."/>
            <person name="Rinaldi C."/>
            <person name="Ritland K."/>
            <person name="Rouze P."/>
            <person name="Ryaboy D."/>
            <person name="Schmutz J."/>
            <person name="Schrader J."/>
            <person name="Segerman B."/>
            <person name="Shin H."/>
            <person name="Siddiqui A."/>
            <person name="Sterky F."/>
            <person name="Terry A."/>
            <person name="Tsai C.J."/>
            <person name="Uberbacher E."/>
            <person name="Unneberg P."/>
            <person name="Vahala J."/>
            <person name="Wall K."/>
            <person name="Wessler S."/>
            <person name="Yang G."/>
            <person name="Yin T."/>
            <person name="Douglas C."/>
            <person name="Marra M."/>
            <person name="Sandberg G."/>
            <person name="Van de Peer Y."/>
            <person name="Rokhsar D."/>
        </authorList>
    </citation>
    <scope>NUCLEOTIDE SEQUENCE [LARGE SCALE GENOMIC DNA]</scope>
    <source>
        <strain evidence="7">Nisqually-1</strain>
    </source>
</reference>
<dbReference type="InterPro" id="IPR044868">
    <property type="entry name" value="Rpn13/ADRM1_Pru"/>
</dbReference>
<keyword evidence="3" id="KW-0963">Cytoplasm</keyword>
<keyword evidence="5" id="KW-0539">Nucleus</keyword>
<protein>
    <recommendedName>
        <fullName evidence="6">Pru domain-containing protein</fullName>
    </recommendedName>
</protein>
<organism evidence="7">
    <name type="scientific">Populus trichocarpa</name>
    <name type="common">Western balsam poplar</name>
    <name type="synonym">Populus balsamifera subsp. trichocarpa</name>
    <dbReference type="NCBI Taxonomy" id="3694"/>
    <lineage>
        <taxon>Eukaryota</taxon>
        <taxon>Viridiplantae</taxon>
        <taxon>Streptophyta</taxon>
        <taxon>Embryophyta</taxon>
        <taxon>Tracheophyta</taxon>
        <taxon>Spermatophyta</taxon>
        <taxon>Magnoliopsida</taxon>
        <taxon>eudicotyledons</taxon>
        <taxon>Gunneridae</taxon>
        <taxon>Pentapetalae</taxon>
        <taxon>rosids</taxon>
        <taxon>fabids</taxon>
        <taxon>Malpighiales</taxon>
        <taxon>Salicaceae</taxon>
        <taxon>Saliceae</taxon>
        <taxon>Populus</taxon>
    </lineage>
</organism>
<dbReference type="Gene3D" id="2.30.29.70">
    <property type="entry name" value="Proteasomal ubiquitin receptor Rpn13/ADRM1"/>
    <property type="match status" value="1"/>
</dbReference>
<reference evidence="7" key="2">
    <citation type="submission" date="2017-07" db="EMBL/GenBank/DDBJ databases">
        <title>WGS assembly of Populus trichocarpa.</title>
        <authorList>
            <person name="Tuskan G."/>
            <person name="Difazio S."/>
            <person name="Jansson S."/>
            <person name="Bohlmann J."/>
            <person name="Grigoriev I."/>
            <person name="Hellsten U."/>
            <person name="Putnam N."/>
            <person name="Ralph S."/>
            <person name="Rombauts S."/>
            <person name="Salamov A."/>
            <person name="Schein J."/>
            <person name="Sterck L."/>
            <person name="Aerts A."/>
            <person name="Bhalerao R."/>
            <person name="Bhalerao R."/>
            <person name="Blaudez D."/>
            <person name="Boerjan W."/>
            <person name="Brun A."/>
            <person name="Brunner A."/>
            <person name="Busov V."/>
            <person name="Campbell M."/>
            <person name="Carlson J."/>
            <person name="Chalot M."/>
            <person name="Chapman J."/>
            <person name="Chen G."/>
            <person name="Cooper D."/>
            <person name="Coutinho P."/>
            <person name="Couturier J."/>
            <person name="Covert S."/>
            <person name="Cronk Q."/>
            <person name="Cunningham R."/>
            <person name="Davis J."/>
            <person name="Degroeve S."/>
            <person name="Dejardin A."/>
            <person name="Depamphilis C."/>
            <person name="Detter J."/>
            <person name="Dirks B."/>
            <person name="Dubchak I."/>
            <person name="Duplessis S."/>
            <person name="Ehlting J."/>
            <person name="Ellis B."/>
            <person name="Gendler K."/>
            <person name="Goodstein D."/>
            <person name="Gribskov M."/>
            <person name="Grimwood J."/>
            <person name="Groover A."/>
            <person name="Gunter L."/>
            <person name="Hamberger B."/>
            <person name="Heinze B."/>
            <person name="Helariutta Y."/>
            <person name="Henrissat B."/>
            <person name="Holligan D."/>
            <person name="Holt R."/>
            <person name="Huang W."/>
            <person name="Islam-Faridi N."/>
            <person name="Jones S."/>
            <person name="Jones-Rhoades M."/>
            <person name="Jorgensen R."/>
            <person name="Joshi C."/>
            <person name="Kangasjarvi J."/>
            <person name="Karlsson J."/>
            <person name="Kelleher C."/>
            <person name="Kirkpatrick R."/>
            <person name="Kirst M."/>
            <person name="Kohler A."/>
            <person name="Kalluri U."/>
            <person name="Larimer F."/>
            <person name="Leebens-Mack J."/>
            <person name="Leple J."/>
            <person name="Locascio P."/>
            <person name="Lou Y."/>
            <person name="Lucas S."/>
            <person name="Martin F."/>
            <person name="Montanini B."/>
            <person name="Napoli C."/>
            <person name="Nelson D."/>
            <person name="Nelson C."/>
            <person name="Nieminen K."/>
            <person name="Nilsson O."/>
            <person name="Pereda V."/>
            <person name="Peter G."/>
            <person name="Philippe R."/>
            <person name="Pilate G."/>
            <person name="Poliakov A."/>
            <person name="Razumovskaya J."/>
            <person name="Richardson P."/>
            <person name="Rinaldi C."/>
            <person name="Ritland K."/>
            <person name="Rouze P."/>
            <person name="Ryaboy D."/>
            <person name="Schmutz J."/>
            <person name="Schrader J."/>
            <person name="Segerman B."/>
            <person name="Shin H."/>
            <person name="Siddiqui A."/>
            <person name="Sterky F."/>
            <person name="Terry A."/>
            <person name="Tsai C."/>
            <person name="Uberbacher E."/>
            <person name="Unneberg P."/>
            <person name="Vahala J."/>
            <person name="Wall K."/>
            <person name="Wessler S."/>
            <person name="Yang G."/>
            <person name="Yin T."/>
            <person name="Douglas C."/>
            <person name="Marra M."/>
            <person name="Sandberg G."/>
            <person name="Van De Peer Y."/>
            <person name="Rokhsar D."/>
        </authorList>
    </citation>
    <scope>NUCLEOTIDE SEQUENCE</scope>
    <source>
        <strain evidence="7">Nisqually-1</strain>
    </source>
</reference>
<evidence type="ECO:0000256" key="1">
    <source>
        <dbReference type="ARBA" id="ARBA00004123"/>
    </source>
</evidence>
<dbReference type="FunFam" id="2.30.29.70:FF:000012">
    <property type="entry name" value="Uncharacterized protein"/>
    <property type="match status" value="1"/>
</dbReference>
<dbReference type="AlphaFoldDB" id="A0A2K1R8V2"/>
<dbReference type="STRING" id="3694.A0A2K1R8V2"/>
<evidence type="ECO:0000256" key="2">
    <source>
        <dbReference type="ARBA" id="ARBA00004496"/>
    </source>
</evidence>
<dbReference type="GO" id="GO:0061133">
    <property type="term" value="F:endopeptidase activator activity"/>
    <property type="evidence" value="ECO:0000318"/>
    <property type="project" value="GO_Central"/>
</dbReference>
<dbReference type="PANTHER" id="PTHR12225">
    <property type="entry name" value="ADHESION REGULATING MOLECULE 1 110 KDA CELL MEMBRANE GLYCOPROTEIN"/>
    <property type="match status" value="1"/>
</dbReference>
<evidence type="ECO:0000256" key="5">
    <source>
        <dbReference type="ARBA" id="ARBA00023242"/>
    </source>
</evidence>